<comment type="caution">
    <text evidence="1">The sequence shown here is derived from an EMBL/GenBank/DDBJ whole genome shotgun (WGS) entry which is preliminary data.</text>
</comment>
<protein>
    <submittedName>
        <fullName evidence="1">Uncharacterized protein</fullName>
    </submittedName>
</protein>
<gene>
    <name evidence="1" type="ORF">HPB50_021769</name>
</gene>
<organism evidence="1 2">
    <name type="scientific">Hyalomma asiaticum</name>
    <name type="common">Tick</name>
    <dbReference type="NCBI Taxonomy" id="266040"/>
    <lineage>
        <taxon>Eukaryota</taxon>
        <taxon>Metazoa</taxon>
        <taxon>Ecdysozoa</taxon>
        <taxon>Arthropoda</taxon>
        <taxon>Chelicerata</taxon>
        <taxon>Arachnida</taxon>
        <taxon>Acari</taxon>
        <taxon>Parasitiformes</taxon>
        <taxon>Ixodida</taxon>
        <taxon>Ixodoidea</taxon>
        <taxon>Ixodidae</taxon>
        <taxon>Hyalomminae</taxon>
        <taxon>Hyalomma</taxon>
    </lineage>
</organism>
<dbReference type="EMBL" id="CM023486">
    <property type="protein sequence ID" value="KAH6928939.1"/>
    <property type="molecule type" value="Genomic_DNA"/>
</dbReference>
<evidence type="ECO:0000313" key="1">
    <source>
        <dbReference type="EMBL" id="KAH6928939.1"/>
    </source>
</evidence>
<dbReference type="Proteomes" id="UP000821845">
    <property type="component" value="Chromosome 6"/>
</dbReference>
<sequence>MEGPSVQRRTGRPAVARYQRPDGRLSIWIPVKRGPLTSGACTEKLVTFVLLQRPLSACSLLFLFILRKLCYTNSSRFVFINIYVRIIFEPPALGPHVLAHSAYAADFAPVSYADSSHLEPVMPWLYSILILSALSYSLVLWSSLPPVDDEIAVEVIFGEGYDVNSTRVAPVFAHRGGGHYAPEHTLDAIRAASKKMAHGIELDLSFTRDDVGVLFYDDSLERTTSGQGYLANTSFAELRRQDARAKHPMSRNCSSCAGVLTLEEGVQECLRLGLRFIVHVKRYDDRALALLSVFFFQRPELYRRGLVASPNADFIYDLRCRNPDIVTALTWRPGLLAYEDAEKQRPRYDSLARHVRAVIADWVFEQALNIGLLHQLTGASAVLMCKNALNEDGVRLWRDRGVHVIVWTPNERVEKEYFLRVLRVPIITDKLSLKSQKYGLGSRVLGSLVDGVFTGRISLTPGDDDEDFYVERVGPYLSPSSTALFHTLIYAAKDVSFDGAKCGVHGHTQDVSMAQGTAMGARLRG</sequence>
<proteinExistence type="predicted"/>
<name>A0ACB7S5B9_HYAAI</name>
<keyword evidence="2" id="KW-1185">Reference proteome</keyword>
<accession>A0ACB7S5B9</accession>
<evidence type="ECO:0000313" key="2">
    <source>
        <dbReference type="Proteomes" id="UP000821845"/>
    </source>
</evidence>
<reference evidence="1" key="1">
    <citation type="submission" date="2020-05" db="EMBL/GenBank/DDBJ databases">
        <title>Large-scale comparative analyses of tick genomes elucidate their genetic diversity and vector capacities.</title>
        <authorList>
            <person name="Jia N."/>
            <person name="Wang J."/>
            <person name="Shi W."/>
            <person name="Du L."/>
            <person name="Sun Y."/>
            <person name="Zhan W."/>
            <person name="Jiang J."/>
            <person name="Wang Q."/>
            <person name="Zhang B."/>
            <person name="Ji P."/>
            <person name="Sakyi L.B."/>
            <person name="Cui X."/>
            <person name="Yuan T."/>
            <person name="Jiang B."/>
            <person name="Yang W."/>
            <person name="Lam T.T.-Y."/>
            <person name="Chang Q."/>
            <person name="Ding S."/>
            <person name="Wang X."/>
            <person name="Zhu J."/>
            <person name="Ruan X."/>
            <person name="Zhao L."/>
            <person name="Wei J."/>
            <person name="Que T."/>
            <person name="Du C."/>
            <person name="Cheng J."/>
            <person name="Dai P."/>
            <person name="Han X."/>
            <person name="Huang E."/>
            <person name="Gao Y."/>
            <person name="Liu J."/>
            <person name="Shao H."/>
            <person name="Ye R."/>
            <person name="Li L."/>
            <person name="Wei W."/>
            <person name="Wang X."/>
            <person name="Wang C."/>
            <person name="Yang T."/>
            <person name="Huo Q."/>
            <person name="Li W."/>
            <person name="Guo W."/>
            <person name="Chen H."/>
            <person name="Zhou L."/>
            <person name="Ni X."/>
            <person name="Tian J."/>
            <person name="Zhou Y."/>
            <person name="Sheng Y."/>
            <person name="Liu T."/>
            <person name="Pan Y."/>
            <person name="Xia L."/>
            <person name="Li J."/>
            <person name="Zhao F."/>
            <person name="Cao W."/>
        </authorList>
    </citation>
    <scope>NUCLEOTIDE SEQUENCE</scope>
    <source>
        <strain evidence="1">Hyas-2018</strain>
    </source>
</reference>